<comment type="caution">
    <text evidence="1">The sequence shown here is derived from an EMBL/GenBank/DDBJ whole genome shotgun (WGS) entry which is preliminary data.</text>
</comment>
<sequence>MGTIVTVIDGDYSYCHTAMDVVDYWKKFNIADWMCLINEYIIELKTEAINAYRGNLWPDYQLRFFLLIMMTVTLAHQMNEGSLKDLQELEVMELIESHTNELTYSGDRLMKKRR</sequence>
<proteinExistence type="predicted"/>
<organism evidence="1 2">
    <name type="scientific">Trichinella nelsoni</name>
    <dbReference type="NCBI Taxonomy" id="6336"/>
    <lineage>
        <taxon>Eukaryota</taxon>
        <taxon>Metazoa</taxon>
        <taxon>Ecdysozoa</taxon>
        <taxon>Nematoda</taxon>
        <taxon>Enoplea</taxon>
        <taxon>Dorylaimia</taxon>
        <taxon>Trichinellida</taxon>
        <taxon>Trichinellidae</taxon>
        <taxon>Trichinella</taxon>
    </lineage>
</organism>
<protein>
    <submittedName>
        <fullName evidence="1">Uncharacterized protein</fullName>
    </submittedName>
</protein>
<name>A0A0V0SNI6_9BILA</name>
<dbReference type="Proteomes" id="UP000054630">
    <property type="component" value="Unassembled WGS sequence"/>
</dbReference>
<dbReference type="AlphaFoldDB" id="A0A0V0SNI6"/>
<dbReference type="EMBL" id="JYDL01000002">
    <property type="protein sequence ID" value="KRX27907.1"/>
    <property type="molecule type" value="Genomic_DNA"/>
</dbReference>
<evidence type="ECO:0000313" key="2">
    <source>
        <dbReference type="Proteomes" id="UP000054630"/>
    </source>
</evidence>
<reference evidence="1 2" key="1">
    <citation type="submission" date="2015-01" db="EMBL/GenBank/DDBJ databases">
        <title>Evolution of Trichinella species and genotypes.</title>
        <authorList>
            <person name="Korhonen P.K."/>
            <person name="Edoardo P."/>
            <person name="Giuseppe L.R."/>
            <person name="Gasser R.B."/>
        </authorList>
    </citation>
    <scope>NUCLEOTIDE SEQUENCE [LARGE SCALE GENOMIC DNA]</scope>
    <source>
        <strain evidence="1">ISS37</strain>
    </source>
</reference>
<keyword evidence="2" id="KW-1185">Reference proteome</keyword>
<accession>A0A0V0SNI6</accession>
<evidence type="ECO:0000313" key="1">
    <source>
        <dbReference type="EMBL" id="KRX27907.1"/>
    </source>
</evidence>
<dbReference type="OrthoDB" id="125347at2759"/>
<gene>
    <name evidence="1" type="ORF">T07_14419</name>
</gene>